<gene>
    <name evidence="2" type="ORF">LR394_14315</name>
</gene>
<reference evidence="2" key="1">
    <citation type="submission" date="2021-11" db="EMBL/GenBank/DDBJ databases">
        <title>Streptomyces corallinus and Kineosporia corallina sp. nov., two new coral-derived marine actinobacteria.</title>
        <authorList>
            <person name="Buangrab K."/>
            <person name="Sutthacheep M."/>
            <person name="Yeemin T."/>
            <person name="Harunari E."/>
            <person name="Igarashi Y."/>
            <person name="Sripreechasak P."/>
            <person name="Kanchanasin P."/>
            <person name="Tanasupawat S."/>
            <person name="Phongsopitanun W."/>
        </authorList>
    </citation>
    <scope>NUCLEOTIDE SEQUENCE</scope>
    <source>
        <strain evidence="2">JCM 31032</strain>
    </source>
</reference>
<protein>
    <submittedName>
        <fullName evidence="2">DUF2500 family protein</fullName>
    </submittedName>
</protein>
<comment type="caution">
    <text evidence="2">The sequence shown here is derived from an EMBL/GenBank/DDBJ whole genome shotgun (WGS) entry which is preliminary data.</text>
</comment>
<dbReference type="InterPro" id="IPR019635">
    <property type="entry name" value="DUF2500"/>
</dbReference>
<evidence type="ECO:0000313" key="3">
    <source>
        <dbReference type="Proteomes" id="UP001138997"/>
    </source>
</evidence>
<keyword evidence="3" id="KW-1185">Reference proteome</keyword>
<name>A0A9X1NDG3_9ACTN</name>
<accession>A0A9X1NDG3</accession>
<proteinExistence type="predicted"/>
<organism evidence="2 3">
    <name type="scientific">Kineosporia babensis</name>
    <dbReference type="NCBI Taxonomy" id="499548"/>
    <lineage>
        <taxon>Bacteria</taxon>
        <taxon>Bacillati</taxon>
        <taxon>Actinomycetota</taxon>
        <taxon>Actinomycetes</taxon>
        <taxon>Kineosporiales</taxon>
        <taxon>Kineosporiaceae</taxon>
        <taxon>Kineosporia</taxon>
    </lineage>
</organism>
<dbReference type="AlphaFoldDB" id="A0A9X1NDG3"/>
<dbReference type="Proteomes" id="UP001138997">
    <property type="component" value="Unassembled WGS sequence"/>
</dbReference>
<evidence type="ECO:0000256" key="1">
    <source>
        <dbReference type="SAM" id="Phobius"/>
    </source>
</evidence>
<dbReference type="Gene3D" id="2.40.50.660">
    <property type="match status" value="1"/>
</dbReference>
<keyword evidence="1" id="KW-0472">Membrane</keyword>
<dbReference type="RefSeq" id="WP_231441941.1">
    <property type="nucleotide sequence ID" value="NZ_JAJOMB010000006.1"/>
</dbReference>
<keyword evidence="1" id="KW-1133">Transmembrane helix</keyword>
<keyword evidence="1" id="KW-0812">Transmembrane</keyword>
<feature type="transmembrane region" description="Helical" evidence="1">
    <location>
        <begin position="6"/>
        <end position="25"/>
    </location>
</feature>
<dbReference type="Pfam" id="PF10694">
    <property type="entry name" value="DUF2500"/>
    <property type="match status" value="1"/>
</dbReference>
<sequence length="122" mass="13751">MKTVDSVLGFVILAEWLLAFGYLGFRFARTLGRMRQGAVINQNAASQSYEAVVVGRRVDVTGAAKRQEEATHFQYLTFEGPDQARQEFLIKNGDHHWIRTGARGLLSHQGLQYTGFVPHRQS</sequence>
<dbReference type="EMBL" id="JAJOMB010000006">
    <property type="protein sequence ID" value="MCD5312083.1"/>
    <property type="molecule type" value="Genomic_DNA"/>
</dbReference>
<evidence type="ECO:0000313" key="2">
    <source>
        <dbReference type="EMBL" id="MCD5312083.1"/>
    </source>
</evidence>